<dbReference type="InterPro" id="IPR011059">
    <property type="entry name" value="Metal-dep_hydrolase_composite"/>
</dbReference>
<dbReference type="Gene3D" id="1.20.58.520">
    <property type="entry name" value="Amidohydrolase"/>
    <property type="match status" value="1"/>
</dbReference>
<dbReference type="InterPro" id="IPR032466">
    <property type="entry name" value="Metal_Hydrolase"/>
</dbReference>
<dbReference type="Gene3D" id="3.30.110.90">
    <property type="entry name" value="Amidohydrolase"/>
    <property type="match status" value="1"/>
</dbReference>
<reference evidence="2 3" key="1">
    <citation type="submission" date="2018-10" db="EMBL/GenBank/DDBJ databases">
        <title>Relationship between Morphology and Antimicrobial Activity in Streptomyces.</title>
        <authorList>
            <person name="Kang H.J."/>
            <person name="Kim S.B."/>
        </authorList>
    </citation>
    <scope>NUCLEOTIDE SEQUENCE [LARGE SCALE GENOMIC DNA]</scope>
    <source>
        <strain evidence="2 3">BH38</strain>
    </source>
</reference>
<name>A0A387H429_9ACTN</name>
<dbReference type="PANTHER" id="PTHR43135:SF3">
    <property type="entry name" value="ALPHA-D-RIBOSE 1-METHYLPHOSPHONATE 5-TRIPHOSPHATE DIPHOSPHATASE"/>
    <property type="match status" value="1"/>
</dbReference>
<dbReference type="KEGG" id="shun:DWB77_00026"/>
<evidence type="ECO:0000259" key="1">
    <source>
        <dbReference type="Pfam" id="PF01979"/>
    </source>
</evidence>
<dbReference type="RefSeq" id="WP_120719326.1">
    <property type="nucleotide sequence ID" value="NZ_CP032698.1"/>
</dbReference>
<evidence type="ECO:0000313" key="3">
    <source>
        <dbReference type="Proteomes" id="UP000271554"/>
    </source>
</evidence>
<dbReference type="SUPFAM" id="SSF51556">
    <property type="entry name" value="Metallo-dependent hydrolases"/>
    <property type="match status" value="1"/>
</dbReference>
<dbReference type="SUPFAM" id="SSF51338">
    <property type="entry name" value="Composite domain of metallo-dependent hydrolases"/>
    <property type="match status" value="1"/>
</dbReference>
<dbReference type="Pfam" id="PF01979">
    <property type="entry name" value="Amidohydro_1"/>
    <property type="match status" value="1"/>
</dbReference>
<dbReference type="InterPro" id="IPR006680">
    <property type="entry name" value="Amidohydro-rel"/>
</dbReference>
<keyword evidence="2" id="KW-0378">Hydrolase</keyword>
<dbReference type="PANTHER" id="PTHR43135">
    <property type="entry name" value="ALPHA-D-RIBOSE 1-METHYLPHOSPHONATE 5-TRIPHOSPHATE DIPHOSPHATASE"/>
    <property type="match status" value="1"/>
</dbReference>
<dbReference type="AlphaFoldDB" id="A0A387H429"/>
<dbReference type="Gene3D" id="3.40.50.10910">
    <property type="entry name" value="Amidohydrolase"/>
    <property type="match status" value="1"/>
</dbReference>
<dbReference type="GO" id="GO:0050480">
    <property type="term" value="F:imidazolonepropionase activity"/>
    <property type="evidence" value="ECO:0007669"/>
    <property type="project" value="UniProtKB-EC"/>
</dbReference>
<evidence type="ECO:0000313" key="2">
    <source>
        <dbReference type="EMBL" id="AYG77919.1"/>
    </source>
</evidence>
<dbReference type="Gene3D" id="2.30.40.10">
    <property type="entry name" value="Urease, subunit C, domain 1"/>
    <property type="match status" value="1"/>
</dbReference>
<dbReference type="EC" id="3.5.2.7" evidence="2"/>
<dbReference type="Proteomes" id="UP000271554">
    <property type="component" value="Chromosome"/>
</dbReference>
<dbReference type="OrthoDB" id="3514520at2"/>
<keyword evidence="3" id="KW-1185">Reference proteome</keyword>
<proteinExistence type="predicted"/>
<gene>
    <name evidence="2" type="primary">hutI_1</name>
    <name evidence="2" type="ORF">DWB77_00026</name>
</gene>
<accession>A0A387H429</accession>
<organism evidence="2 3">
    <name type="scientific">Streptomyces hundungensis</name>
    <dbReference type="NCBI Taxonomy" id="1077946"/>
    <lineage>
        <taxon>Bacteria</taxon>
        <taxon>Bacillati</taxon>
        <taxon>Actinomycetota</taxon>
        <taxon>Actinomycetes</taxon>
        <taxon>Kitasatosporales</taxon>
        <taxon>Streptomycetaceae</taxon>
        <taxon>Streptomyces</taxon>
    </lineage>
</organism>
<feature type="domain" description="Amidohydrolase-related" evidence="1">
    <location>
        <begin position="57"/>
        <end position="404"/>
    </location>
</feature>
<sequence length="425" mass="44070">MSAPASRPTLVRQAAVFDGTRLHPARDVLIEGPLITAVGDALPLPEGAHVVDGTGRTLLPGLIDAHTHATDAGQLRQSLLFGVTTELDMGGAPATARRLRAAAGGRDDLADLRVATTGATAPGGHPHQLVETGLLEPFPTVARWQDTDAFVAARVAEGADHLKIFIEDGTAIGHPMPLMSAQTVTALVRAAHERGLRTVAHTLTRTAARQAIDCGIDGLAHAPADGHSSDDLIEAAAAHGVFVVPTLTALTGMTPTPAEYALADDPRLRPYADPRWLDELDRIRTTDPAQRVGPISMDPAHAADAALRMFRLGVPLLAGTDGTGGMGHPTTHGISYHGELALLVAAGLTPAQVLTAATAAPADAFALADRGRIAPGLRADLLLVEGDPTHDITALRAVTHLWRRGVPVDRPALATTGAGAAEIRS</sequence>
<dbReference type="EMBL" id="CP032698">
    <property type="protein sequence ID" value="AYG77919.1"/>
    <property type="molecule type" value="Genomic_DNA"/>
</dbReference>
<protein>
    <submittedName>
        <fullName evidence="2">Imidazolonepropionase</fullName>
        <ecNumber evidence="2">3.5.2.7</ecNumber>
    </submittedName>
</protein>
<dbReference type="InterPro" id="IPR051781">
    <property type="entry name" value="Metallo-dep_Hydrolase"/>
</dbReference>